<dbReference type="Pfam" id="PF00561">
    <property type="entry name" value="Abhydrolase_1"/>
    <property type="match status" value="1"/>
</dbReference>
<gene>
    <name evidence="2" type="ORF">B0I36DRAFT_313255</name>
</gene>
<dbReference type="Gene3D" id="3.40.50.1820">
    <property type="entry name" value="alpha/beta hydrolase"/>
    <property type="match status" value="1"/>
</dbReference>
<evidence type="ECO:0000313" key="2">
    <source>
        <dbReference type="EMBL" id="KAH7037073.1"/>
    </source>
</evidence>
<dbReference type="Proteomes" id="UP000756346">
    <property type="component" value="Unassembled WGS sequence"/>
</dbReference>
<accession>A0A9P8YFP7</accession>
<dbReference type="OrthoDB" id="294702at2759"/>
<sequence length="355" mass="38200">MASSATITPPAQGGDLPLAKLTLPDDQIFTLPDNRGTLSYIVFGDASASPHRTAFFNHGTPGSGLEAAGFDKLCKARRIRVIGVDRPGMGRSSFQPGTGGGGNNTSRRIADWPADILALADHLAIPSFAMIGISGGGPYTYACLAELPRSRLVGACIVASAYPAHLGFEGMMLQNKIVFTVSSWSPWVVEKLFDFAIGRVARDTAHPERLAKMLGDGFNVKADKEAWQTGGRAKTEAGVDPAEFRAFMVEDVRRAVMGGCRGGAWDIYAITTDWGFKLEDVADKVQALAGTDEDKKKLVVWHGAQDVNCPVGWALKVKEVIRDADWRISEADAHFSVTVNHLADVVEVLDRMLAE</sequence>
<dbReference type="PANTHER" id="PTHR43433">
    <property type="entry name" value="HYDROLASE, ALPHA/BETA FOLD FAMILY PROTEIN"/>
    <property type="match status" value="1"/>
</dbReference>
<dbReference type="EMBL" id="JAGTJQ010000002">
    <property type="protein sequence ID" value="KAH7037073.1"/>
    <property type="molecule type" value="Genomic_DNA"/>
</dbReference>
<keyword evidence="2" id="KW-0378">Hydrolase</keyword>
<comment type="caution">
    <text evidence="2">The sequence shown here is derived from an EMBL/GenBank/DDBJ whole genome shotgun (WGS) entry which is preliminary data.</text>
</comment>
<protein>
    <submittedName>
        <fullName evidence="2">Alpha/Beta hydrolase protein</fullName>
    </submittedName>
</protein>
<organism evidence="2 3">
    <name type="scientific">Microdochium trichocladiopsis</name>
    <dbReference type="NCBI Taxonomy" id="1682393"/>
    <lineage>
        <taxon>Eukaryota</taxon>
        <taxon>Fungi</taxon>
        <taxon>Dikarya</taxon>
        <taxon>Ascomycota</taxon>
        <taxon>Pezizomycotina</taxon>
        <taxon>Sordariomycetes</taxon>
        <taxon>Xylariomycetidae</taxon>
        <taxon>Xylariales</taxon>
        <taxon>Microdochiaceae</taxon>
        <taxon>Microdochium</taxon>
    </lineage>
</organism>
<name>A0A9P8YFP7_9PEZI</name>
<proteinExistence type="predicted"/>
<dbReference type="AlphaFoldDB" id="A0A9P8YFP7"/>
<keyword evidence="3" id="KW-1185">Reference proteome</keyword>
<dbReference type="GeneID" id="70182146"/>
<dbReference type="InterPro" id="IPR029058">
    <property type="entry name" value="AB_hydrolase_fold"/>
</dbReference>
<dbReference type="RefSeq" id="XP_046016194.1">
    <property type="nucleotide sequence ID" value="XM_046152600.1"/>
</dbReference>
<dbReference type="PANTHER" id="PTHR43433:SF10">
    <property type="entry name" value="AB HYDROLASE-1 DOMAIN-CONTAINING PROTEIN"/>
    <property type="match status" value="1"/>
</dbReference>
<dbReference type="GO" id="GO:0016787">
    <property type="term" value="F:hydrolase activity"/>
    <property type="evidence" value="ECO:0007669"/>
    <property type="project" value="UniProtKB-KW"/>
</dbReference>
<reference evidence="2" key="1">
    <citation type="journal article" date="2021" name="Nat. Commun.">
        <title>Genetic determinants of endophytism in the Arabidopsis root mycobiome.</title>
        <authorList>
            <person name="Mesny F."/>
            <person name="Miyauchi S."/>
            <person name="Thiergart T."/>
            <person name="Pickel B."/>
            <person name="Atanasova L."/>
            <person name="Karlsson M."/>
            <person name="Huettel B."/>
            <person name="Barry K.W."/>
            <person name="Haridas S."/>
            <person name="Chen C."/>
            <person name="Bauer D."/>
            <person name="Andreopoulos W."/>
            <person name="Pangilinan J."/>
            <person name="LaButti K."/>
            <person name="Riley R."/>
            <person name="Lipzen A."/>
            <person name="Clum A."/>
            <person name="Drula E."/>
            <person name="Henrissat B."/>
            <person name="Kohler A."/>
            <person name="Grigoriev I.V."/>
            <person name="Martin F.M."/>
            <person name="Hacquard S."/>
        </authorList>
    </citation>
    <scope>NUCLEOTIDE SEQUENCE</scope>
    <source>
        <strain evidence="2">MPI-CAGE-CH-0230</strain>
    </source>
</reference>
<feature type="domain" description="AB hydrolase-1" evidence="1">
    <location>
        <begin position="56"/>
        <end position="161"/>
    </location>
</feature>
<evidence type="ECO:0000313" key="3">
    <source>
        <dbReference type="Proteomes" id="UP000756346"/>
    </source>
</evidence>
<evidence type="ECO:0000259" key="1">
    <source>
        <dbReference type="Pfam" id="PF00561"/>
    </source>
</evidence>
<dbReference type="InterPro" id="IPR050471">
    <property type="entry name" value="AB_hydrolase"/>
</dbReference>
<dbReference type="SUPFAM" id="SSF53474">
    <property type="entry name" value="alpha/beta-Hydrolases"/>
    <property type="match status" value="1"/>
</dbReference>
<dbReference type="InterPro" id="IPR000073">
    <property type="entry name" value="AB_hydrolase_1"/>
</dbReference>